<dbReference type="EMBL" id="JAGKQM010000015">
    <property type="protein sequence ID" value="KAH0880490.1"/>
    <property type="molecule type" value="Genomic_DNA"/>
</dbReference>
<accession>A0ABQ7ZJS2</accession>
<sequence length="188" mass="21331">MERDFDVHVVVELYFSELKASHCRKVVVTRLLIQQSNIASAQALNHRYHRYVHHVPYGRHNPSCGEADSYFSNLLNFFPRVLYYQFDCSALNLLASKAFDLPHPTKGRSSSYLIYVLLLSDEAMTIQHTGNKNTKPLNVSPSLTTGLPSTDIARLKSERLRDHGEEGTNAVSYEPAADKTRHQGETLR</sequence>
<gene>
    <name evidence="2" type="ORF">HID58_067884</name>
</gene>
<evidence type="ECO:0000313" key="2">
    <source>
        <dbReference type="EMBL" id="KAH0880490.1"/>
    </source>
</evidence>
<name>A0ABQ7ZJS2_BRANA</name>
<evidence type="ECO:0000313" key="3">
    <source>
        <dbReference type="Proteomes" id="UP000824890"/>
    </source>
</evidence>
<evidence type="ECO:0000256" key="1">
    <source>
        <dbReference type="SAM" id="MobiDB-lite"/>
    </source>
</evidence>
<protein>
    <submittedName>
        <fullName evidence="2">Uncharacterized protein</fullName>
    </submittedName>
</protein>
<dbReference type="Proteomes" id="UP000824890">
    <property type="component" value="Unassembled WGS sequence"/>
</dbReference>
<proteinExistence type="predicted"/>
<keyword evidence="3" id="KW-1185">Reference proteome</keyword>
<feature type="region of interest" description="Disordered" evidence="1">
    <location>
        <begin position="160"/>
        <end position="188"/>
    </location>
</feature>
<feature type="compositionally biased region" description="Basic and acidic residues" evidence="1">
    <location>
        <begin position="176"/>
        <end position="188"/>
    </location>
</feature>
<reference evidence="2 3" key="1">
    <citation type="submission" date="2021-05" db="EMBL/GenBank/DDBJ databases">
        <title>Genome Assembly of Synthetic Allotetraploid Brassica napus Reveals Homoeologous Exchanges between Subgenomes.</title>
        <authorList>
            <person name="Davis J.T."/>
        </authorList>
    </citation>
    <scope>NUCLEOTIDE SEQUENCE [LARGE SCALE GENOMIC DNA]</scope>
    <source>
        <strain evidence="3">cv. Da-Ae</strain>
        <tissue evidence="2">Seedling</tissue>
    </source>
</reference>
<organism evidence="2 3">
    <name type="scientific">Brassica napus</name>
    <name type="common">Rape</name>
    <dbReference type="NCBI Taxonomy" id="3708"/>
    <lineage>
        <taxon>Eukaryota</taxon>
        <taxon>Viridiplantae</taxon>
        <taxon>Streptophyta</taxon>
        <taxon>Embryophyta</taxon>
        <taxon>Tracheophyta</taxon>
        <taxon>Spermatophyta</taxon>
        <taxon>Magnoliopsida</taxon>
        <taxon>eudicotyledons</taxon>
        <taxon>Gunneridae</taxon>
        <taxon>Pentapetalae</taxon>
        <taxon>rosids</taxon>
        <taxon>malvids</taxon>
        <taxon>Brassicales</taxon>
        <taxon>Brassicaceae</taxon>
        <taxon>Brassiceae</taxon>
        <taxon>Brassica</taxon>
    </lineage>
</organism>
<comment type="caution">
    <text evidence="2">The sequence shown here is derived from an EMBL/GenBank/DDBJ whole genome shotgun (WGS) entry which is preliminary data.</text>
</comment>